<evidence type="ECO:0000313" key="4">
    <source>
        <dbReference type="Proteomes" id="UP000748752"/>
    </source>
</evidence>
<evidence type="ECO:0008006" key="5">
    <source>
        <dbReference type="Google" id="ProtNLM"/>
    </source>
</evidence>
<name>A0ABS1CKN5_9GAMM</name>
<gene>
    <name evidence="3" type="ORF">CKO31_14990</name>
</gene>
<reference evidence="3 4" key="1">
    <citation type="journal article" date="2020" name="Microorganisms">
        <title>Osmotic Adaptation and Compatible Solute Biosynthesis of Phototrophic Bacteria as Revealed from Genome Analyses.</title>
        <authorList>
            <person name="Imhoff J.F."/>
            <person name="Rahn T."/>
            <person name="Kunzel S."/>
            <person name="Keller A."/>
            <person name="Neulinger S.C."/>
        </authorList>
    </citation>
    <scope>NUCLEOTIDE SEQUENCE [LARGE SCALE GENOMIC DNA]</scope>
    <source>
        <strain evidence="3 4">DSM 6210</strain>
    </source>
</reference>
<proteinExistence type="inferred from homology"/>
<dbReference type="Proteomes" id="UP000748752">
    <property type="component" value="Unassembled WGS sequence"/>
</dbReference>
<dbReference type="RefSeq" id="WP_200239160.1">
    <property type="nucleotide sequence ID" value="NZ_NRRV01000037.1"/>
</dbReference>
<organism evidence="3 4">
    <name type="scientific">Thiohalocapsa halophila</name>
    <dbReference type="NCBI Taxonomy" id="69359"/>
    <lineage>
        <taxon>Bacteria</taxon>
        <taxon>Pseudomonadati</taxon>
        <taxon>Pseudomonadota</taxon>
        <taxon>Gammaproteobacteria</taxon>
        <taxon>Chromatiales</taxon>
        <taxon>Chromatiaceae</taxon>
        <taxon>Thiohalocapsa</taxon>
    </lineage>
</organism>
<comment type="similarity">
    <text evidence="1">Belongs to the PspA/Vipp/IM30 family.</text>
</comment>
<sequence>MSVFKRLSATLSARVDQLVGEMENHDAVVAAGIDDARRAYATAKVRAERLRQDGERLRERLAGLRADAEHWRRRAAGCDEEARGLECLRRAKRAAAEADALTRTLSQHDATAGRLAAEVDGLRRRVEALEHRRRLMRSRAATADAAAKAADLAAAPGVDLDDSFERWEIRITANELRAEAVAVGDDDGFAAAFEAHEEDAALRAELAALKGAAGNAAGAPREEDDHAR</sequence>
<comment type="caution">
    <text evidence="3">The sequence shown here is derived from an EMBL/GenBank/DDBJ whole genome shotgun (WGS) entry which is preliminary data.</text>
</comment>
<feature type="coiled-coil region" evidence="2">
    <location>
        <begin position="112"/>
        <end position="139"/>
    </location>
</feature>
<protein>
    <recommendedName>
        <fullName evidence="5">PspA/IM30 family protein</fullName>
    </recommendedName>
</protein>
<dbReference type="EMBL" id="NRRV01000037">
    <property type="protein sequence ID" value="MBK1632019.1"/>
    <property type="molecule type" value="Genomic_DNA"/>
</dbReference>
<evidence type="ECO:0000313" key="3">
    <source>
        <dbReference type="EMBL" id="MBK1632019.1"/>
    </source>
</evidence>
<evidence type="ECO:0000256" key="2">
    <source>
        <dbReference type="SAM" id="Coils"/>
    </source>
</evidence>
<dbReference type="Pfam" id="PF04012">
    <property type="entry name" value="PspA_IM30"/>
    <property type="match status" value="1"/>
</dbReference>
<evidence type="ECO:0000256" key="1">
    <source>
        <dbReference type="ARBA" id="ARBA00043985"/>
    </source>
</evidence>
<dbReference type="InterPro" id="IPR007157">
    <property type="entry name" value="PspA_VIPP1"/>
</dbReference>
<keyword evidence="4" id="KW-1185">Reference proteome</keyword>
<keyword evidence="2" id="KW-0175">Coiled coil</keyword>
<feature type="coiled-coil region" evidence="2">
    <location>
        <begin position="33"/>
        <end position="74"/>
    </location>
</feature>
<accession>A0ABS1CKN5</accession>